<name>A0AAD7KF61_9AGAR</name>
<reference evidence="1" key="1">
    <citation type="submission" date="2023-03" db="EMBL/GenBank/DDBJ databases">
        <title>Massive genome expansion in bonnet fungi (Mycena s.s.) driven by repeated elements and novel gene families across ecological guilds.</title>
        <authorList>
            <consortium name="Lawrence Berkeley National Laboratory"/>
            <person name="Harder C.B."/>
            <person name="Miyauchi S."/>
            <person name="Viragh M."/>
            <person name="Kuo A."/>
            <person name="Thoen E."/>
            <person name="Andreopoulos B."/>
            <person name="Lu D."/>
            <person name="Skrede I."/>
            <person name="Drula E."/>
            <person name="Henrissat B."/>
            <person name="Morin E."/>
            <person name="Kohler A."/>
            <person name="Barry K."/>
            <person name="LaButti K."/>
            <person name="Morin E."/>
            <person name="Salamov A."/>
            <person name="Lipzen A."/>
            <person name="Mereny Z."/>
            <person name="Hegedus B."/>
            <person name="Baldrian P."/>
            <person name="Stursova M."/>
            <person name="Weitz H."/>
            <person name="Taylor A."/>
            <person name="Grigoriev I.V."/>
            <person name="Nagy L.G."/>
            <person name="Martin F."/>
            <person name="Kauserud H."/>
        </authorList>
    </citation>
    <scope>NUCLEOTIDE SEQUENCE</scope>
    <source>
        <strain evidence="1">CBHHK182m</strain>
    </source>
</reference>
<evidence type="ECO:0000313" key="2">
    <source>
        <dbReference type="Proteomes" id="UP001215598"/>
    </source>
</evidence>
<comment type="caution">
    <text evidence="1">The sequence shown here is derived from an EMBL/GenBank/DDBJ whole genome shotgun (WGS) entry which is preliminary data.</text>
</comment>
<protein>
    <submittedName>
        <fullName evidence="1">Uncharacterized protein</fullName>
    </submittedName>
</protein>
<gene>
    <name evidence="1" type="ORF">B0H16DRAFT_1447462</name>
</gene>
<dbReference type="Proteomes" id="UP001215598">
    <property type="component" value="Unassembled WGS sequence"/>
</dbReference>
<dbReference type="AlphaFoldDB" id="A0AAD7KF61"/>
<proteinExistence type="predicted"/>
<dbReference type="EMBL" id="JARKIB010000003">
    <property type="protein sequence ID" value="KAJ7783360.1"/>
    <property type="molecule type" value="Genomic_DNA"/>
</dbReference>
<evidence type="ECO:0000313" key="1">
    <source>
        <dbReference type="EMBL" id="KAJ7783360.1"/>
    </source>
</evidence>
<accession>A0AAD7KF61</accession>
<keyword evidence="2" id="KW-1185">Reference proteome</keyword>
<sequence>MAESLVDMLTDLVNVATENTLHGACRVTKIQIAFSNSRFQPPSIDSRRKGTLPAVCRRKCAIRYADGRAQKNRPPDPYVGRSAAEALPKSAILDRTYGAAYHLYLESCPLLPRTAKWSTQNMQQQHRWEFVEGKFQVILAPPKIGEPKRSVHICLPKHTRECPIRKLQEFIQQSSE</sequence>
<organism evidence="1 2">
    <name type="scientific">Mycena metata</name>
    <dbReference type="NCBI Taxonomy" id="1033252"/>
    <lineage>
        <taxon>Eukaryota</taxon>
        <taxon>Fungi</taxon>
        <taxon>Dikarya</taxon>
        <taxon>Basidiomycota</taxon>
        <taxon>Agaricomycotina</taxon>
        <taxon>Agaricomycetes</taxon>
        <taxon>Agaricomycetidae</taxon>
        <taxon>Agaricales</taxon>
        <taxon>Marasmiineae</taxon>
        <taxon>Mycenaceae</taxon>
        <taxon>Mycena</taxon>
    </lineage>
</organism>